<dbReference type="InterPro" id="IPR021109">
    <property type="entry name" value="Peptidase_aspartic_dom_sf"/>
</dbReference>
<name>A0A1G2TFC2_9BACT</name>
<dbReference type="CDD" id="cd00303">
    <property type="entry name" value="retropepsin_like"/>
    <property type="match status" value="1"/>
</dbReference>
<evidence type="ECO:0000259" key="2">
    <source>
        <dbReference type="PROSITE" id="PS50175"/>
    </source>
</evidence>
<protein>
    <recommendedName>
        <fullName evidence="2">Peptidase A2 domain-containing protein</fullName>
    </recommendedName>
</protein>
<dbReference type="AlphaFoldDB" id="A0A1G2TFC2"/>
<dbReference type="GO" id="GO:0006508">
    <property type="term" value="P:proteolysis"/>
    <property type="evidence" value="ECO:0007669"/>
    <property type="project" value="InterPro"/>
</dbReference>
<dbReference type="GO" id="GO:0004190">
    <property type="term" value="F:aspartic-type endopeptidase activity"/>
    <property type="evidence" value="ECO:0007669"/>
    <property type="project" value="InterPro"/>
</dbReference>
<dbReference type="Gene3D" id="2.40.70.10">
    <property type="entry name" value="Acid Proteases"/>
    <property type="match status" value="1"/>
</dbReference>
<feature type="domain" description="Peptidase A2" evidence="2">
    <location>
        <begin position="38"/>
        <end position="75"/>
    </location>
</feature>
<comment type="caution">
    <text evidence="3">The sequence shown here is derived from an EMBL/GenBank/DDBJ whole genome shotgun (WGS) entry which is preliminary data.</text>
</comment>
<gene>
    <name evidence="3" type="ORF">A3C70_01055</name>
</gene>
<proteinExistence type="predicted"/>
<dbReference type="InterPro" id="IPR001995">
    <property type="entry name" value="Peptidase_A2_cat"/>
</dbReference>
<reference evidence="3 4" key="1">
    <citation type="journal article" date="2016" name="Nat. Commun.">
        <title>Thousands of microbial genomes shed light on interconnected biogeochemical processes in an aquifer system.</title>
        <authorList>
            <person name="Anantharaman K."/>
            <person name="Brown C.T."/>
            <person name="Hug L.A."/>
            <person name="Sharon I."/>
            <person name="Castelle C.J."/>
            <person name="Probst A.J."/>
            <person name="Thomas B.C."/>
            <person name="Singh A."/>
            <person name="Wilkins M.J."/>
            <person name="Karaoz U."/>
            <person name="Brodie E.L."/>
            <person name="Williams K.H."/>
            <person name="Hubbard S.S."/>
            <person name="Banfield J.F."/>
        </authorList>
    </citation>
    <scope>NUCLEOTIDE SEQUENCE [LARGE SCALE GENOMIC DNA]</scope>
</reference>
<organism evidence="3 4">
    <name type="scientific">Candidatus Zambryskibacteria bacterium RIFCSPHIGHO2_02_FULL_43_14</name>
    <dbReference type="NCBI Taxonomy" id="1802748"/>
    <lineage>
        <taxon>Bacteria</taxon>
        <taxon>Candidatus Zambryskiibacteriota</taxon>
    </lineage>
</organism>
<evidence type="ECO:0000313" key="4">
    <source>
        <dbReference type="Proteomes" id="UP000178175"/>
    </source>
</evidence>
<dbReference type="EMBL" id="MHVR01000013">
    <property type="protein sequence ID" value="OHA95994.1"/>
    <property type="molecule type" value="Genomic_DNA"/>
</dbReference>
<evidence type="ECO:0000256" key="1">
    <source>
        <dbReference type="ARBA" id="ARBA00022801"/>
    </source>
</evidence>
<dbReference type="PROSITE" id="PS50175">
    <property type="entry name" value="ASP_PROT_RETROV"/>
    <property type="match status" value="1"/>
</dbReference>
<keyword evidence="1" id="KW-0378">Hydrolase</keyword>
<dbReference type="SUPFAM" id="SSF50630">
    <property type="entry name" value="Acid proteases"/>
    <property type="match status" value="1"/>
</dbReference>
<dbReference type="Proteomes" id="UP000178175">
    <property type="component" value="Unassembled WGS sequence"/>
</dbReference>
<dbReference type="Pfam" id="PF13650">
    <property type="entry name" value="Asp_protease_2"/>
    <property type="match status" value="1"/>
</dbReference>
<sequence>MKFQYWTASGVLDTRGKMVKRPMLEVEFVDKDGIKTNAVGLIDSGADTTMLNIQYADSLGIKLDEKNTRNILGVGNGTVRVYVSRFRFKIKRMEGGEIEVPAWYVDSNNVDILLGQEVFFELFKIKFEKDHGVFELSQVKK</sequence>
<evidence type="ECO:0000313" key="3">
    <source>
        <dbReference type="EMBL" id="OHA95994.1"/>
    </source>
</evidence>
<accession>A0A1G2TFC2</accession>